<proteinExistence type="predicted"/>
<dbReference type="AlphaFoldDB" id="A0A7R6PLB9"/>
<dbReference type="Gene3D" id="3.90.1720.10">
    <property type="entry name" value="endopeptidase domain like (from Nostoc punctiforme)"/>
    <property type="match status" value="1"/>
</dbReference>
<keyword evidence="2" id="KW-1185">Reference proteome</keyword>
<name>A0A7R6PLB9_9GAMM</name>
<evidence type="ECO:0000313" key="2">
    <source>
        <dbReference type="Proteomes" id="UP000595332"/>
    </source>
</evidence>
<dbReference type="Pfam" id="PF05708">
    <property type="entry name" value="Peptidase_C92"/>
    <property type="match status" value="1"/>
</dbReference>
<dbReference type="Proteomes" id="UP000595332">
    <property type="component" value="Chromosome"/>
</dbReference>
<dbReference type="KEGG" id="njp:NEJAP_2380"/>
<gene>
    <name evidence="1" type="ORF">NEJAP_2380</name>
</gene>
<evidence type="ECO:0008006" key="3">
    <source>
        <dbReference type="Google" id="ProtNLM"/>
    </source>
</evidence>
<evidence type="ECO:0000313" key="1">
    <source>
        <dbReference type="EMBL" id="BBB30326.1"/>
    </source>
</evidence>
<dbReference type="InterPro" id="IPR024453">
    <property type="entry name" value="Peptidase_C92"/>
</dbReference>
<protein>
    <recommendedName>
        <fullName evidence="3">Lipo-like protein</fullName>
    </recommendedName>
</protein>
<dbReference type="EMBL" id="AP014546">
    <property type="protein sequence ID" value="BBB30326.1"/>
    <property type="molecule type" value="Genomic_DNA"/>
</dbReference>
<accession>A0A7R6PLB9</accession>
<dbReference type="SUPFAM" id="SSF54001">
    <property type="entry name" value="Cysteine proteinases"/>
    <property type="match status" value="1"/>
</dbReference>
<dbReference type="RefSeq" id="WP_236590921.1">
    <property type="nucleotide sequence ID" value="NZ_AP014546.1"/>
</dbReference>
<organism evidence="1 2">
    <name type="scientific">Neptunomonas japonica JAMM 1380</name>
    <dbReference type="NCBI Taxonomy" id="1441457"/>
    <lineage>
        <taxon>Bacteria</taxon>
        <taxon>Pseudomonadati</taxon>
        <taxon>Pseudomonadota</taxon>
        <taxon>Gammaproteobacteria</taxon>
        <taxon>Oceanospirillales</taxon>
        <taxon>Oceanospirillaceae</taxon>
        <taxon>Neptunomonas</taxon>
    </lineage>
</organism>
<sequence length="304" mass="34345">MRPMLENVGSMLAEYLSAPRDDNTFVATSSPERLASSIKKGDVLLVEGTSRVSTAIKYLTQSTWSHAAVYIGDSMDLMDQPDEARTLIEADIIEGVRAIPLSVYYDQHTRICRPSGLSAHEIDDVITYLISRLGDQYDRKNIFDLARYLFPTPPVPTRWRRKLLQLGSGDPTRAICSSLIAEAFQSVHYPILPSVITGEEIGQRERMLYSRHSSLFTPRDFDVSPYFKVIKPMLEKGFNYHNIVCWGDPLPGSNTILTEPLEPLDEALGSIQVTQENNENELIENEEVEVVESRRVKPIRSINE</sequence>
<reference evidence="1 2" key="1">
    <citation type="journal article" date="2008" name="Int. J. Syst. Evol. Microbiol.">
        <title>Neptunomonas japonica sp. nov., an Osedax japonicus symbiont-like bacterium isolated from sediment adjacent to sperm whale carcasses off Kagoshima, Japan.</title>
        <authorList>
            <person name="Miyazaki M."/>
            <person name="Nogi Y."/>
            <person name="Fujiwara Y."/>
            <person name="Kawato M."/>
            <person name="Kubokawa K."/>
            <person name="Horikoshi K."/>
        </authorList>
    </citation>
    <scope>NUCLEOTIDE SEQUENCE [LARGE SCALE GENOMIC DNA]</scope>
    <source>
        <strain evidence="1 2">JAMM 1380</strain>
    </source>
</reference>
<dbReference type="InterPro" id="IPR038765">
    <property type="entry name" value="Papain-like_cys_pep_sf"/>
</dbReference>